<feature type="compositionally biased region" description="Low complexity" evidence="1">
    <location>
        <begin position="517"/>
        <end position="544"/>
    </location>
</feature>
<feature type="region of interest" description="Disordered" evidence="1">
    <location>
        <begin position="610"/>
        <end position="634"/>
    </location>
</feature>
<keyword evidence="3" id="KW-1185">Reference proteome</keyword>
<evidence type="ECO:0000256" key="1">
    <source>
        <dbReference type="SAM" id="MobiDB-lite"/>
    </source>
</evidence>
<organism evidence="2 3">
    <name type="scientific">Hibiscus syriacus</name>
    <name type="common">Rose of Sharon</name>
    <dbReference type="NCBI Taxonomy" id="106335"/>
    <lineage>
        <taxon>Eukaryota</taxon>
        <taxon>Viridiplantae</taxon>
        <taxon>Streptophyta</taxon>
        <taxon>Embryophyta</taxon>
        <taxon>Tracheophyta</taxon>
        <taxon>Spermatophyta</taxon>
        <taxon>Magnoliopsida</taxon>
        <taxon>eudicotyledons</taxon>
        <taxon>Gunneridae</taxon>
        <taxon>Pentapetalae</taxon>
        <taxon>rosids</taxon>
        <taxon>malvids</taxon>
        <taxon>Malvales</taxon>
        <taxon>Malvaceae</taxon>
        <taxon>Malvoideae</taxon>
        <taxon>Hibiscus</taxon>
    </lineage>
</organism>
<dbReference type="Proteomes" id="UP000436088">
    <property type="component" value="Unassembled WGS sequence"/>
</dbReference>
<feature type="compositionally biased region" description="Basic and acidic residues" evidence="1">
    <location>
        <begin position="621"/>
        <end position="634"/>
    </location>
</feature>
<feature type="compositionally biased region" description="Basic residues" evidence="1">
    <location>
        <begin position="610"/>
        <end position="620"/>
    </location>
</feature>
<feature type="compositionally biased region" description="Basic and acidic residues" evidence="1">
    <location>
        <begin position="560"/>
        <end position="575"/>
    </location>
</feature>
<reference evidence="2" key="1">
    <citation type="submission" date="2019-09" db="EMBL/GenBank/DDBJ databases">
        <title>Draft genome information of white flower Hibiscus syriacus.</title>
        <authorList>
            <person name="Kim Y.-M."/>
        </authorList>
    </citation>
    <scope>NUCLEOTIDE SEQUENCE [LARGE SCALE GENOMIC DNA]</scope>
    <source>
        <strain evidence="2">YM2019G1</strain>
    </source>
</reference>
<feature type="region of interest" description="Disordered" evidence="1">
    <location>
        <begin position="511"/>
        <end position="595"/>
    </location>
</feature>
<feature type="region of interest" description="Disordered" evidence="1">
    <location>
        <begin position="434"/>
        <end position="493"/>
    </location>
</feature>
<sequence>MEPEDLHSDLEALRELYGLLHWSEAACNVVVSYLQNSNLGCDCDDSGHCRNLCLHHCGGEVTSNLSERSKFLLKNLLDGATKRVLETHKRMIAAAEHGICGSSCYSESGKGRGLLELRPSVPLNRLQATPTPEVIRNFDPAFSSSKDEDSPNQLTTQEVISQLSRLTFSFDGPENRKKNCEFNKKNSIKPHDTDMIMSKGAKQQGRRCDPLGYFYQASGDAKKSFDKNETNKKLLKMNETMRQGSICGLRQAPGVDRSVASSSNSVASGDNAANLDEMEGETVNNLSKDIDEVVEHIEYHISALHLCSKLADATKAALPHDLHTMPTSQCPMVQAKEHLVKNNELSHAVDPVPDRDDLQIGRSKNGFFNYILSKSRRSQHKEMDQTCKHVVRSDSRVNKKVANWNVFGMLETDSQKQNETTGCYVHGFRIPTKPGDITKRSPMPVKLPYPTPIDSRGKESSPNMEKWRRSVPSKLTVSKSLSHKKRPVHEILTEQKKAGTGILRNKILLKQQESDESSTAGSGSSDSEAYSLASEDSSASISSSFDHGVRDESSSSTSSDCRDGGESGRLYDTRTHKSIHPTNSEPEKGEGQRPGRMRRLKNKLALIFHHHHHHHHHHRYDNHDRGDHSQGEHTKPLWTSLHKLFHPRTGNKVGEDKLRKAGTRNVLVKHQVGHFHSLVGGLMRHLKQSKKAKTPKGGMGRLGNDQTKKARKAKQLHWWQMFHRQGGVKLPKKRRVKVGFKGKKNQLKVPKLK</sequence>
<gene>
    <name evidence="2" type="ORF">F3Y22_tig00008843pilonHSYRG00056</name>
</gene>
<protein>
    <submittedName>
        <fullName evidence="2">Uncharacterized protein</fullName>
    </submittedName>
</protein>
<proteinExistence type="predicted"/>
<evidence type="ECO:0000313" key="3">
    <source>
        <dbReference type="Proteomes" id="UP000436088"/>
    </source>
</evidence>
<comment type="caution">
    <text evidence="2">The sequence shown here is derived from an EMBL/GenBank/DDBJ whole genome shotgun (WGS) entry which is preliminary data.</text>
</comment>
<accession>A0A6A3CDX6</accession>
<dbReference type="EMBL" id="VEPZ02000424">
    <property type="protein sequence ID" value="KAE8725422.1"/>
    <property type="molecule type" value="Genomic_DNA"/>
</dbReference>
<dbReference type="AlphaFoldDB" id="A0A6A3CDX6"/>
<evidence type="ECO:0000313" key="2">
    <source>
        <dbReference type="EMBL" id="KAE8725422.1"/>
    </source>
</evidence>
<name>A0A6A3CDX6_HIBSY</name>